<dbReference type="RefSeq" id="WP_110794929.1">
    <property type="nucleotide sequence ID" value="NZ_KZ826482.1"/>
</dbReference>
<evidence type="ECO:0000313" key="2">
    <source>
        <dbReference type="Proteomes" id="UP000248012"/>
    </source>
</evidence>
<reference evidence="1 2" key="1">
    <citation type="submission" date="2018-05" db="EMBL/GenBank/DDBJ databases">
        <title>Oceanovita maritima gen. nov., sp. nov., a marine bacterium in the family Rhodobacteraceae isolated from surface seawater of Lundu port Xiamen, China.</title>
        <authorList>
            <person name="Hetharua B.H."/>
            <person name="Min D."/>
            <person name="Liao H."/>
            <person name="Tian Y."/>
        </authorList>
    </citation>
    <scope>NUCLEOTIDE SEQUENCE [LARGE SCALE GENOMIC DNA]</scope>
    <source>
        <strain evidence="1 2">FSX-11</strain>
    </source>
</reference>
<organism evidence="1 2">
    <name type="scientific">Litorivita pollutaquae</name>
    <dbReference type="NCBI Taxonomy" id="2200892"/>
    <lineage>
        <taxon>Bacteria</taxon>
        <taxon>Pseudomonadati</taxon>
        <taxon>Pseudomonadota</taxon>
        <taxon>Alphaproteobacteria</taxon>
        <taxon>Rhodobacterales</taxon>
        <taxon>Paracoccaceae</taxon>
        <taxon>Litorivita</taxon>
    </lineage>
</organism>
<dbReference type="AlphaFoldDB" id="A0A2V4N024"/>
<accession>A0A2V4N024</accession>
<evidence type="ECO:0000313" key="1">
    <source>
        <dbReference type="EMBL" id="PYC48194.1"/>
    </source>
</evidence>
<dbReference type="OrthoDB" id="7605215at2"/>
<protein>
    <submittedName>
        <fullName evidence="1">Uncharacterized protein</fullName>
    </submittedName>
</protein>
<dbReference type="EMBL" id="QFVT01000003">
    <property type="protein sequence ID" value="PYC48194.1"/>
    <property type="molecule type" value="Genomic_DNA"/>
</dbReference>
<gene>
    <name evidence="1" type="ORF">DI396_04075</name>
</gene>
<proteinExistence type="predicted"/>
<sequence length="176" mass="19422">MAITLKQDEAIPSAYPTAEQDAIWQRIESYVAHRWTPRQVVWTVEGAGDWKPLLSPAEVSLVEEWRGDAWQAVDAPVGPYGLRFDRDSTWRVTATVGANTSAPVAVLEAVERLAGYSAEIGKADESHGQLVSNSMNLGGELQLTHRYERNWTGRALQLSGAADLLRPYRGTNNVAF</sequence>
<keyword evidence="2" id="KW-1185">Reference proteome</keyword>
<name>A0A2V4N024_9RHOB</name>
<dbReference type="Proteomes" id="UP000248012">
    <property type="component" value="Unassembled WGS sequence"/>
</dbReference>
<comment type="caution">
    <text evidence="1">The sequence shown here is derived from an EMBL/GenBank/DDBJ whole genome shotgun (WGS) entry which is preliminary data.</text>
</comment>